<dbReference type="GO" id="GO:0005524">
    <property type="term" value="F:ATP binding"/>
    <property type="evidence" value="ECO:0007669"/>
    <property type="project" value="InterPro"/>
</dbReference>
<organism evidence="3">
    <name type="scientific">Candidatus Moduliflexus flocculans</name>
    <dbReference type="NCBI Taxonomy" id="1499966"/>
    <lineage>
        <taxon>Bacteria</taxon>
        <taxon>Candidatus Moduliflexota</taxon>
        <taxon>Candidatus Moduliflexia</taxon>
        <taxon>Candidatus Moduliflexales</taxon>
        <taxon>Candidatus Moduliflexaceae</taxon>
    </lineage>
</organism>
<gene>
    <name evidence="3" type="ORF">U14_03250</name>
</gene>
<name>A0A081BNN8_9BACT</name>
<dbReference type="AlphaFoldDB" id="A0A081BNN8"/>
<evidence type="ECO:0000259" key="2">
    <source>
        <dbReference type="Pfam" id="PF02374"/>
    </source>
</evidence>
<reference evidence="3" key="1">
    <citation type="journal article" date="2015" name="PeerJ">
        <title>First genomic representation of candidate bacterial phylum KSB3 points to enhanced environmental sensing as a trigger of wastewater bulking.</title>
        <authorList>
            <person name="Sekiguchi Y."/>
            <person name="Ohashi A."/>
            <person name="Parks D.H."/>
            <person name="Yamauchi T."/>
            <person name="Tyson G.W."/>
            <person name="Hugenholtz P."/>
        </authorList>
    </citation>
    <scope>NUCLEOTIDE SEQUENCE [LARGE SCALE GENOMIC DNA]</scope>
</reference>
<evidence type="ECO:0000256" key="1">
    <source>
        <dbReference type="ARBA" id="ARBA00011040"/>
    </source>
</evidence>
<dbReference type="PANTHER" id="PTHR10803">
    <property type="entry name" value="ARSENICAL PUMP-DRIVING ATPASE ARSENITE-TRANSLOCATING ATPASE"/>
    <property type="match status" value="1"/>
</dbReference>
<dbReference type="CDD" id="cd02035">
    <property type="entry name" value="ArsA"/>
    <property type="match status" value="1"/>
</dbReference>
<evidence type="ECO:0000313" key="3">
    <source>
        <dbReference type="EMBL" id="GAK52004.1"/>
    </source>
</evidence>
<dbReference type="EMBL" id="DF820458">
    <property type="protein sequence ID" value="GAK52004.1"/>
    <property type="molecule type" value="Genomic_DNA"/>
</dbReference>
<dbReference type="InterPro" id="IPR016300">
    <property type="entry name" value="ATPase_ArsA/GET3"/>
</dbReference>
<dbReference type="Gene3D" id="3.40.50.300">
    <property type="entry name" value="P-loop containing nucleotide triphosphate hydrolases"/>
    <property type="match status" value="1"/>
</dbReference>
<protein>
    <submittedName>
        <fullName evidence="3">Hypothetical arsA</fullName>
    </submittedName>
</protein>
<dbReference type="HOGENOM" id="CLU_040761_4_0_0"/>
<dbReference type="NCBIfam" id="TIGR00345">
    <property type="entry name" value="GET3_arsA_TRC40"/>
    <property type="match status" value="1"/>
</dbReference>
<accession>A0A081BNN8</accession>
<comment type="similarity">
    <text evidence="1">Belongs to the arsA ATPase family.</text>
</comment>
<sequence length="329" mass="37021">MKHAQILLFIGKGGVGKTTCSVTTAVHLADMGKRVLLVSLDPAHNAGDALDIPLSSAKKSVTPTLDALEIDLEQLIKRYLDHTSTQMRQTYRYLTVFNLEKFFDVIRYSPGIEEHATLEAMQEILLEEAGQYDAIIFDTAPTGLTLRVLALPTISTLWVEKLSGIRKNILQLRSSIANIHGPQFLRVEGVEEPLASEEKTDATMQELQKYHQDAQRIRQTLSNPNLTSVVAVLNPEDMPLFETIRAVEALKKFQIPLKLLLVNKILTLQDVPAELTRKIERQQEVLRKIRASFPKHPVIELPLLSEDPRGLDKLRHFTRDAAEHIASFV</sequence>
<dbReference type="STRING" id="1499966.U14_03250"/>
<proteinExistence type="inferred from homology"/>
<dbReference type="InterPro" id="IPR025723">
    <property type="entry name" value="ArsA/GET3_ATPase-like"/>
</dbReference>
<dbReference type="Pfam" id="PF02374">
    <property type="entry name" value="ArsA_ATPase"/>
    <property type="match status" value="1"/>
</dbReference>
<feature type="domain" description="ArsA/GET3 Anion-transporting ATPase-like" evidence="2">
    <location>
        <begin position="5"/>
        <end position="318"/>
    </location>
</feature>
<keyword evidence="4" id="KW-1185">Reference proteome</keyword>
<dbReference type="GO" id="GO:0016887">
    <property type="term" value="F:ATP hydrolysis activity"/>
    <property type="evidence" value="ECO:0007669"/>
    <property type="project" value="InterPro"/>
</dbReference>
<dbReference type="InterPro" id="IPR027417">
    <property type="entry name" value="P-loop_NTPase"/>
</dbReference>
<dbReference type="Proteomes" id="UP000030700">
    <property type="component" value="Unassembled WGS sequence"/>
</dbReference>
<dbReference type="SUPFAM" id="SSF52540">
    <property type="entry name" value="P-loop containing nucleoside triphosphate hydrolases"/>
    <property type="match status" value="1"/>
</dbReference>
<evidence type="ECO:0000313" key="4">
    <source>
        <dbReference type="Proteomes" id="UP000030700"/>
    </source>
</evidence>
<dbReference type="PANTHER" id="PTHR10803:SF3">
    <property type="entry name" value="ATPASE GET3"/>
    <property type="match status" value="1"/>
</dbReference>